<accession>A0ABP7J908</accession>
<evidence type="ECO:0008006" key="4">
    <source>
        <dbReference type="Google" id="ProtNLM"/>
    </source>
</evidence>
<dbReference type="PANTHER" id="PTHR46696">
    <property type="entry name" value="P450, PUTATIVE (EUROFUNG)-RELATED"/>
    <property type="match status" value="1"/>
</dbReference>
<comment type="caution">
    <text evidence="2">The sequence shown here is derived from an EMBL/GenBank/DDBJ whole genome shotgun (WGS) entry which is preliminary data.</text>
</comment>
<dbReference type="Gene3D" id="1.10.630.10">
    <property type="entry name" value="Cytochrome P450"/>
    <property type="match status" value="1"/>
</dbReference>
<dbReference type="SUPFAM" id="SSF48264">
    <property type="entry name" value="Cytochrome P450"/>
    <property type="match status" value="1"/>
</dbReference>
<dbReference type="Proteomes" id="UP001501624">
    <property type="component" value="Unassembled WGS sequence"/>
</dbReference>
<evidence type="ECO:0000313" key="2">
    <source>
        <dbReference type="EMBL" id="GAA3837862.1"/>
    </source>
</evidence>
<evidence type="ECO:0000256" key="1">
    <source>
        <dbReference type="ARBA" id="ARBA00010617"/>
    </source>
</evidence>
<keyword evidence="3" id="KW-1185">Reference proteome</keyword>
<dbReference type="InterPro" id="IPR036396">
    <property type="entry name" value="Cyt_P450_sf"/>
</dbReference>
<name>A0ABP7J908_9PSEU</name>
<dbReference type="EMBL" id="BAABCM010000011">
    <property type="protein sequence ID" value="GAA3837862.1"/>
    <property type="molecule type" value="Genomic_DNA"/>
</dbReference>
<dbReference type="PROSITE" id="PS00086">
    <property type="entry name" value="CYTOCHROME_P450"/>
    <property type="match status" value="1"/>
</dbReference>
<evidence type="ECO:0000313" key="3">
    <source>
        <dbReference type="Proteomes" id="UP001501624"/>
    </source>
</evidence>
<proteinExistence type="inferred from homology"/>
<organism evidence="2 3">
    <name type="scientific">Amycolatopsis tucumanensis</name>
    <dbReference type="NCBI Taxonomy" id="401106"/>
    <lineage>
        <taxon>Bacteria</taxon>
        <taxon>Bacillati</taxon>
        <taxon>Actinomycetota</taxon>
        <taxon>Actinomycetes</taxon>
        <taxon>Pseudonocardiales</taxon>
        <taxon>Pseudonocardiaceae</taxon>
        <taxon>Amycolatopsis</taxon>
    </lineage>
</organism>
<protein>
    <recommendedName>
        <fullName evidence="4">Cytochrome P450</fullName>
    </recommendedName>
</protein>
<reference evidence="3" key="1">
    <citation type="journal article" date="2019" name="Int. J. Syst. Evol. Microbiol.">
        <title>The Global Catalogue of Microorganisms (GCM) 10K type strain sequencing project: providing services to taxonomists for standard genome sequencing and annotation.</title>
        <authorList>
            <consortium name="The Broad Institute Genomics Platform"/>
            <consortium name="The Broad Institute Genome Sequencing Center for Infectious Disease"/>
            <person name="Wu L."/>
            <person name="Ma J."/>
        </authorList>
    </citation>
    <scope>NUCLEOTIDE SEQUENCE [LARGE SCALE GENOMIC DNA]</scope>
    <source>
        <strain evidence="3">JCM 17017</strain>
    </source>
</reference>
<dbReference type="InterPro" id="IPR017972">
    <property type="entry name" value="Cyt_P450_CS"/>
</dbReference>
<dbReference type="PRINTS" id="PR00359">
    <property type="entry name" value="BP450"/>
</dbReference>
<comment type="similarity">
    <text evidence="1">Belongs to the cytochrome P450 family.</text>
</comment>
<dbReference type="PANTHER" id="PTHR46696:SF1">
    <property type="entry name" value="CYTOCHROME P450 YJIB-RELATED"/>
    <property type="match status" value="1"/>
</dbReference>
<sequence>MNAPERPAHRHRDELAARRREVSAGHADWDGARFDDPDRLDLTRRAGHVAFGRGIHHCLGALPARLEGQVALGKLVTRFPDLRLDAAPDELTRRFSLLMRGLETLPVRLG</sequence>
<gene>
    <name evidence="2" type="ORF">GCM10022380_64970</name>
</gene>
<dbReference type="InterPro" id="IPR002397">
    <property type="entry name" value="Cyt_P450_B"/>
</dbReference>